<evidence type="ECO:0000256" key="1">
    <source>
        <dbReference type="SAM" id="MobiDB-lite"/>
    </source>
</evidence>
<feature type="domain" description="Protein kinase" evidence="2">
    <location>
        <begin position="83"/>
        <end position="321"/>
    </location>
</feature>
<proteinExistence type="predicted"/>
<dbReference type="VEuPathDB" id="FungiDB:A9K55_006929"/>
<sequence>MSSWPRWIKALWRPVVFCAGFASLILWVISGNHRDEISTEQDIESGQNSSLSIGDASQENASQDQIEPRKDELQTSLYTLGAGTSSDLIGVGVFTHVYNLGQGRVRKVPAPDPDNLALALESIRKEGDIYEHLGNHPRVVKCLAKGDLFVDLEFAPYGHLEDYLKIHHDISDSCRIRFAQEIIEAVVFIHSKGIVHSDLAARQFLVDEALHVRLSDFGFSGFGGGDVLGFENSSHHLPRDIDGDMPSSIQSDLFALGSTLYEVITGTPPYQGKSDDVIAHLYSTRSFPNVTGILCGHIITGCWQGSFSSAAEVLQGFLGAV</sequence>
<gene>
    <name evidence="3" type="ORF">A9K55_006929</name>
</gene>
<dbReference type="Gene3D" id="1.10.510.10">
    <property type="entry name" value="Transferase(Phosphotransferase) domain 1"/>
    <property type="match status" value="1"/>
</dbReference>
<dbReference type="EMBL" id="CP023323">
    <property type="protein sequence ID" value="ATY59840.1"/>
    <property type="molecule type" value="Genomic_DNA"/>
</dbReference>
<dbReference type="InterPro" id="IPR011009">
    <property type="entry name" value="Kinase-like_dom_sf"/>
</dbReference>
<dbReference type="VEuPathDB" id="FungiDB:CCM_01959"/>
<dbReference type="GO" id="GO:0007169">
    <property type="term" value="P:cell surface receptor protein tyrosine kinase signaling pathway"/>
    <property type="evidence" value="ECO:0007669"/>
    <property type="project" value="TreeGrafter"/>
</dbReference>
<dbReference type="Proteomes" id="UP000323067">
    <property type="component" value="Chromosome vi"/>
</dbReference>
<dbReference type="OrthoDB" id="4865382at2759"/>
<dbReference type="GO" id="GO:0005886">
    <property type="term" value="C:plasma membrane"/>
    <property type="evidence" value="ECO:0007669"/>
    <property type="project" value="TreeGrafter"/>
</dbReference>
<evidence type="ECO:0000313" key="3">
    <source>
        <dbReference type="EMBL" id="ATY59840.1"/>
    </source>
</evidence>
<dbReference type="GO" id="GO:0004714">
    <property type="term" value="F:transmembrane receptor protein tyrosine kinase activity"/>
    <property type="evidence" value="ECO:0007669"/>
    <property type="project" value="TreeGrafter"/>
</dbReference>
<dbReference type="Pfam" id="PF00069">
    <property type="entry name" value="Pkinase"/>
    <property type="match status" value="1"/>
</dbReference>
<dbReference type="GO" id="GO:0005524">
    <property type="term" value="F:ATP binding"/>
    <property type="evidence" value="ECO:0007669"/>
    <property type="project" value="InterPro"/>
</dbReference>
<feature type="region of interest" description="Disordered" evidence="1">
    <location>
        <begin position="39"/>
        <end position="67"/>
    </location>
</feature>
<dbReference type="GO" id="GO:0043235">
    <property type="term" value="C:receptor complex"/>
    <property type="evidence" value="ECO:0007669"/>
    <property type="project" value="TreeGrafter"/>
</dbReference>
<organism evidence="3 4">
    <name type="scientific">Cordyceps militaris</name>
    <name type="common">Caterpillar fungus</name>
    <name type="synonym">Clavaria militaris</name>
    <dbReference type="NCBI Taxonomy" id="73501"/>
    <lineage>
        <taxon>Eukaryota</taxon>
        <taxon>Fungi</taxon>
        <taxon>Dikarya</taxon>
        <taxon>Ascomycota</taxon>
        <taxon>Pezizomycotina</taxon>
        <taxon>Sordariomycetes</taxon>
        <taxon>Hypocreomycetidae</taxon>
        <taxon>Hypocreales</taxon>
        <taxon>Cordycipitaceae</taxon>
        <taxon>Cordyceps</taxon>
    </lineage>
</organism>
<evidence type="ECO:0000313" key="4">
    <source>
        <dbReference type="Proteomes" id="UP000323067"/>
    </source>
</evidence>
<dbReference type="SUPFAM" id="SSF56112">
    <property type="entry name" value="Protein kinase-like (PK-like)"/>
    <property type="match status" value="1"/>
</dbReference>
<dbReference type="InterPro" id="IPR050122">
    <property type="entry name" value="RTK"/>
</dbReference>
<evidence type="ECO:0000259" key="2">
    <source>
        <dbReference type="PROSITE" id="PS50011"/>
    </source>
</evidence>
<dbReference type="PANTHER" id="PTHR24416:SF611">
    <property type="entry name" value="TYROSINE-PROTEIN KINASE TRANSMEMBRANE RECEPTOR ROR"/>
    <property type="match status" value="1"/>
</dbReference>
<keyword evidence="3" id="KW-0808">Transferase</keyword>
<dbReference type="PANTHER" id="PTHR24416">
    <property type="entry name" value="TYROSINE-PROTEIN KINASE RECEPTOR"/>
    <property type="match status" value="1"/>
</dbReference>
<protein>
    <submittedName>
        <fullName evidence="3">Kinase-like domain</fullName>
    </submittedName>
</protein>
<dbReference type="PROSITE" id="PS50011">
    <property type="entry name" value="PROTEIN_KINASE_DOM"/>
    <property type="match status" value="1"/>
</dbReference>
<keyword evidence="3" id="KW-0418">Kinase</keyword>
<dbReference type="InterPro" id="IPR000719">
    <property type="entry name" value="Prot_kinase_dom"/>
</dbReference>
<accession>A0A2H4S9Q8</accession>
<dbReference type="AlphaFoldDB" id="A0A2H4S9Q8"/>
<reference evidence="3 4" key="1">
    <citation type="journal article" date="2017" name="BMC Genomics">
        <title>Chromosome level assembly and secondary metabolite potential of the parasitic fungus Cordyceps militaris.</title>
        <authorList>
            <person name="Kramer G.J."/>
            <person name="Nodwell J.R."/>
        </authorList>
    </citation>
    <scope>NUCLEOTIDE SEQUENCE [LARGE SCALE GENOMIC DNA]</scope>
    <source>
        <strain evidence="3 4">ATCC 34164</strain>
    </source>
</reference>
<name>A0A2H4S9Q8_CORMI</name>
<feature type="compositionally biased region" description="Polar residues" evidence="1">
    <location>
        <begin position="44"/>
        <end position="65"/>
    </location>
</feature>